<sequence>MSSKIDEALKQMAEVRSGFDIQNDLSLIDSINDKLQRLEKERELEILQHSKRNKDLTKEVETLSQIVADLKKSDKLKDLTKECEDLENQIFEKVKKLSVLSSDFNTLQLSCNRDIKELEELKSQLDMLDNRYRDGEYEEGDNGERAKMLKAKLRRLLLVS</sequence>
<accession>A0A9W6T6Z3</accession>
<gene>
    <name evidence="2" type="ORF">Amon01_000965100</name>
</gene>
<dbReference type="EMBL" id="BSXU01012527">
    <property type="protein sequence ID" value="GME77396.1"/>
    <property type="molecule type" value="Genomic_DNA"/>
</dbReference>
<keyword evidence="1" id="KW-0175">Coiled coil</keyword>
<dbReference type="AlphaFoldDB" id="A0A9W6T6Z3"/>
<evidence type="ECO:0000256" key="1">
    <source>
        <dbReference type="SAM" id="Coils"/>
    </source>
</evidence>
<reference evidence="2" key="1">
    <citation type="submission" date="2023-04" db="EMBL/GenBank/DDBJ databases">
        <title>Ambrosiozyma monospora NBRC 1965.</title>
        <authorList>
            <person name="Ichikawa N."/>
            <person name="Sato H."/>
            <person name="Tonouchi N."/>
        </authorList>
    </citation>
    <scope>NUCLEOTIDE SEQUENCE</scope>
    <source>
        <strain evidence="2">NBRC 1965</strain>
    </source>
</reference>
<dbReference type="Proteomes" id="UP001165063">
    <property type="component" value="Unassembled WGS sequence"/>
</dbReference>
<keyword evidence="3" id="KW-1185">Reference proteome</keyword>
<comment type="caution">
    <text evidence="2">The sequence shown here is derived from an EMBL/GenBank/DDBJ whole genome shotgun (WGS) entry which is preliminary data.</text>
</comment>
<organism evidence="2 3">
    <name type="scientific">Ambrosiozyma monospora</name>
    <name type="common">Yeast</name>
    <name type="synonym">Endomycopsis monosporus</name>
    <dbReference type="NCBI Taxonomy" id="43982"/>
    <lineage>
        <taxon>Eukaryota</taxon>
        <taxon>Fungi</taxon>
        <taxon>Dikarya</taxon>
        <taxon>Ascomycota</taxon>
        <taxon>Saccharomycotina</taxon>
        <taxon>Pichiomycetes</taxon>
        <taxon>Pichiales</taxon>
        <taxon>Pichiaceae</taxon>
        <taxon>Ambrosiozyma</taxon>
    </lineage>
</organism>
<feature type="coiled-coil region" evidence="1">
    <location>
        <begin position="21"/>
        <end position="138"/>
    </location>
</feature>
<proteinExistence type="predicted"/>
<dbReference type="OrthoDB" id="3344830at2759"/>
<evidence type="ECO:0000313" key="2">
    <source>
        <dbReference type="EMBL" id="GME77396.1"/>
    </source>
</evidence>
<name>A0A9W6T6Z3_AMBMO</name>
<evidence type="ECO:0000313" key="3">
    <source>
        <dbReference type="Proteomes" id="UP001165063"/>
    </source>
</evidence>
<protein>
    <submittedName>
        <fullName evidence="2">Unnamed protein product</fullName>
    </submittedName>
</protein>